<proteinExistence type="predicted"/>
<gene>
    <name evidence="1" type="ORF">ABZV61_25450</name>
</gene>
<dbReference type="EMBL" id="JBEXIP010000022">
    <property type="protein sequence ID" value="MET8436064.1"/>
    <property type="molecule type" value="Genomic_DNA"/>
</dbReference>
<dbReference type="RefSeq" id="WP_356503207.1">
    <property type="nucleotide sequence ID" value="NZ_JBEXEF010000010.1"/>
</dbReference>
<protein>
    <submittedName>
        <fullName evidence="1">SRPBCC family protein</fullName>
    </submittedName>
</protein>
<comment type="caution">
    <text evidence="1">The sequence shown here is derived from an EMBL/GenBank/DDBJ whole genome shotgun (WGS) entry which is preliminary data.</text>
</comment>
<evidence type="ECO:0000313" key="1">
    <source>
        <dbReference type="EMBL" id="MET8436064.1"/>
    </source>
</evidence>
<name>A0ABV2UG92_9ACTN</name>
<reference evidence="1 2" key="1">
    <citation type="submission" date="2024-06" db="EMBL/GenBank/DDBJ databases">
        <title>The Natural Products Discovery Center: Release of the First 8490 Sequenced Strains for Exploring Actinobacteria Biosynthetic Diversity.</title>
        <authorList>
            <person name="Kalkreuter E."/>
            <person name="Kautsar S.A."/>
            <person name="Yang D."/>
            <person name="Bader C.D."/>
            <person name="Teijaro C.N."/>
            <person name="Fluegel L."/>
            <person name="Davis C.M."/>
            <person name="Simpson J.R."/>
            <person name="Lauterbach L."/>
            <person name="Steele A.D."/>
            <person name="Gui C."/>
            <person name="Meng S."/>
            <person name="Li G."/>
            <person name="Viehrig K."/>
            <person name="Ye F."/>
            <person name="Su P."/>
            <person name="Kiefer A.F."/>
            <person name="Nichols A."/>
            <person name="Cepeda A.J."/>
            <person name="Yan W."/>
            <person name="Fan B."/>
            <person name="Jiang Y."/>
            <person name="Adhikari A."/>
            <person name="Zheng C.-J."/>
            <person name="Schuster L."/>
            <person name="Cowan T.M."/>
            <person name="Smanski M.J."/>
            <person name="Chevrette M.G."/>
            <person name="De Carvalho L.P.S."/>
            <person name="Shen B."/>
        </authorList>
    </citation>
    <scope>NUCLEOTIDE SEQUENCE [LARGE SCALE GENOMIC DNA]</scope>
    <source>
        <strain evidence="1 2">NPDC005137</strain>
    </source>
</reference>
<dbReference type="CDD" id="cd07812">
    <property type="entry name" value="SRPBCC"/>
    <property type="match status" value="1"/>
</dbReference>
<sequence length="150" mass="16653">MAVRHQLVLRKPGVVWSLLEDETRYGDWVVGTHKTGPGEGQWPELGSSIDYTVRVGPKEFQGHTTVRRIDRPGVLELEADNGPLGTARIAFDIRSWGDNTLVIVDEHPLRGPGGVFHNAALDALLQIRHRTMLGRLARVVEDMPPDADHP</sequence>
<dbReference type="InterPro" id="IPR023393">
    <property type="entry name" value="START-like_dom_sf"/>
</dbReference>
<dbReference type="Proteomes" id="UP001550044">
    <property type="component" value="Unassembled WGS sequence"/>
</dbReference>
<organism evidence="1 2">
    <name type="scientific">Streptomyces sp. 900116325</name>
    <dbReference type="NCBI Taxonomy" id="3154295"/>
    <lineage>
        <taxon>Bacteria</taxon>
        <taxon>Bacillati</taxon>
        <taxon>Actinomycetota</taxon>
        <taxon>Actinomycetes</taxon>
        <taxon>Kitasatosporales</taxon>
        <taxon>Streptomycetaceae</taxon>
        <taxon>Streptomyces</taxon>
    </lineage>
</organism>
<accession>A0ABV2UG92</accession>
<dbReference type="SUPFAM" id="SSF55961">
    <property type="entry name" value="Bet v1-like"/>
    <property type="match status" value="1"/>
</dbReference>
<keyword evidence="2" id="KW-1185">Reference proteome</keyword>
<dbReference type="Gene3D" id="3.30.530.20">
    <property type="match status" value="1"/>
</dbReference>
<evidence type="ECO:0000313" key="2">
    <source>
        <dbReference type="Proteomes" id="UP001550044"/>
    </source>
</evidence>